<evidence type="ECO:0000313" key="1">
    <source>
        <dbReference type="EMBL" id="KAI4865943.1"/>
    </source>
</evidence>
<proteinExistence type="predicted"/>
<accession>A0ACB9Z2T1</accession>
<dbReference type="EMBL" id="MU393465">
    <property type="protein sequence ID" value="KAI4865943.1"/>
    <property type="molecule type" value="Genomic_DNA"/>
</dbReference>
<sequence length="627" mass="69027">MRLSPRPSSPSLSATAAFALLGTALAQQQQPLRSEQKVILSPGEEDSNNNSARKSPLDAGFGTFAEEALRRWHVPGIAVAVVDGDSTWAEGYGIATFPSRPVTPSTLFYTGSTTKAFTAAVTSLLIASGNFSSSQDTSPLSWRTPLSHLIRDDFALRAGYEWPAAHLTLEDALSHRTGFPRHDKTLARTDGPGNHRSTVRDVVRSLRHLPMATEPRVAWRYCNLMFMVVSHAVQTLTGQWLGTAMRERVWGPLGMESTFLSVEEALGTPGVEVARGYYWDYFGVRRRGWKGGEGYGGGEEGEEEEEEEEEGEREEEKGEEEEAEEKEEKGGKGGFVEVPFSSLDVASGAGGIVSNVLDYSRWIHCLVREDECTVLPPEAHRELKAARIALSPDSGKGYDAPLAYALGWLLGTYRGHRVFTHSGGMEAYGAEVYFFPDLKYGVVTLANTAVTSNMAGMELAWKLINDRMGVAEEERFDWAGSSKKTLDEQLKLADTAVEKLYPNRADPPLPHALPLQDYMGTYNHPAYRNVTIELADGGSSNSGSERGKKRGELKAVRDDMEWQMTFEFRHVSGEFWAVVIDFLNTPNMLNGQLARAEFAVGVTGAVDELRMEFLEEGSEGVIVFGRM</sequence>
<gene>
    <name evidence="1" type="ORF">F4820DRAFT_275325</name>
</gene>
<name>A0ACB9Z2T1_9PEZI</name>
<keyword evidence="2" id="KW-1185">Reference proteome</keyword>
<protein>
    <submittedName>
        <fullName evidence="1">Beta-lactamase/transpeptidase-like protein</fullName>
    </submittedName>
</protein>
<organism evidence="1 2">
    <name type="scientific">Hypoxylon rubiginosum</name>
    <dbReference type="NCBI Taxonomy" id="110542"/>
    <lineage>
        <taxon>Eukaryota</taxon>
        <taxon>Fungi</taxon>
        <taxon>Dikarya</taxon>
        <taxon>Ascomycota</taxon>
        <taxon>Pezizomycotina</taxon>
        <taxon>Sordariomycetes</taxon>
        <taxon>Xylariomycetidae</taxon>
        <taxon>Xylariales</taxon>
        <taxon>Hypoxylaceae</taxon>
        <taxon>Hypoxylon</taxon>
    </lineage>
</organism>
<comment type="caution">
    <text evidence="1">The sequence shown here is derived from an EMBL/GenBank/DDBJ whole genome shotgun (WGS) entry which is preliminary data.</text>
</comment>
<evidence type="ECO:0000313" key="2">
    <source>
        <dbReference type="Proteomes" id="UP001497700"/>
    </source>
</evidence>
<dbReference type="Proteomes" id="UP001497700">
    <property type="component" value="Unassembled WGS sequence"/>
</dbReference>
<reference evidence="1 2" key="1">
    <citation type="journal article" date="2022" name="New Phytol.">
        <title>Ecological generalism drives hyperdiversity of secondary metabolite gene clusters in xylarialean endophytes.</title>
        <authorList>
            <person name="Franco M.E.E."/>
            <person name="Wisecaver J.H."/>
            <person name="Arnold A.E."/>
            <person name="Ju Y.M."/>
            <person name="Slot J.C."/>
            <person name="Ahrendt S."/>
            <person name="Moore L.P."/>
            <person name="Eastman K.E."/>
            <person name="Scott K."/>
            <person name="Konkel Z."/>
            <person name="Mondo S.J."/>
            <person name="Kuo A."/>
            <person name="Hayes R.D."/>
            <person name="Haridas S."/>
            <person name="Andreopoulos B."/>
            <person name="Riley R."/>
            <person name="LaButti K."/>
            <person name="Pangilinan J."/>
            <person name="Lipzen A."/>
            <person name="Amirebrahimi M."/>
            <person name="Yan J."/>
            <person name="Adam C."/>
            <person name="Keymanesh K."/>
            <person name="Ng V."/>
            <person name="Louie K."/>
            <person name="Northen T."/>
            <person name="Drula E."/>
            <person name="Henrissat B."/>
            <person name="Hsieh H.M."/>
            <person name="Youens-Clark K."/>
            <person name="Lutzoni F."/>
            <person name="Miadlikowska J."/>
            <person name="Eastwood D.C."/>
            <person name="Hamelin R.C."/>
            <person name="Grigoriev I.V."/>
            <person name="U'Ren J.M."/>
        </authorList>
    </citation>
    <scope>NUCLEOTIDE SEQUENCE [LARGE SCALE GENOMIC DNA]</scope>
    <source>
        <strain evidence="1 2">CBS 119005</strain>
    </source>
</reference>